<reference evidence="1" key="1">
    <citation type="submission" date="2018-02" db="EMBL/GenBank/DDBJ databases">
        <title>Rhizophora mucronata_Transcriptome.</title>
        <authorList>
            <person name="Meera S.P."/>
            <person name="Sreeshan A."/>
            <person name="Augustine A."/>
        </authorList>
    </citation>
    <scope>NUCLEOTIDE SEQUENCE</scope>
    <source>
        <tissue evidence="1">Leaf</tissue>
    </source>
</reference>
<sequence length="25" mass="2795">MSSSMLPLFLCLCFQPHRLVLKGAC</sequence>
<organism evidence="1">
    <name type="scientific">Rhizophora mucronata</name>
    <name type="common">Asiatic mangrove</name>
    <dbReference type="NCBI Taxonomy" id="61149"/>
    <lineage>
        <taxon>Eukaryota</taxon>
        <taxon>Viridiplantae</taxon>
        <taxon>Streptophyta</taxon>
        <taxon>Embryophyta</taxon>
        <taxon>Tracheophyta</taxon>
        <taxon>Spermatophyta</taxon>
        <taxon>Magnoliopsida</taxon>
        <taxon>eudicotyledons</taxon>
        <taxon>Gunneridae</taxon>
        <taxon>Pentapetalae</taxon>
        <taxon>rosids</taxon>
        <taxon>fabids</taxon>
        <taxon>Malpighiales</taxon>
        <taxon>Rhizophoraceae</taxon>
        <taxon>Rhizophora</taxon>
    </lineage>
</organism>
<dbReference type="EMBL" id="GGEC01067119">
    <property type="protein sequence ID" value="MBX47603.1"/>
    <property type="molecule type" value="Transcribed_RNA"/>
</dbReference>
<dbReference type="AlphaFoldDB" id="A0A2P2NYU3"/>
<name>A0A2P2NYU3_RHIMU</name>
<accession>A0A2P2NYU3</accession>
<evidence type="ECO:0000313" key="1">
    <source>
        <dbReference type="EMBL" id="MBX47603.1"/>
    </source>
</evidence>
<protein>
    <submittedName>
        <fullName evidence="1">Uncharacterized protein</fullName>
    </submittedName>
</protein>
<proteinExistence type="predicted"/>